<reference evidence="2 3" key="1">
    <citation type="submission" date="2017-10" db="EMBL/GenBank/DDBJ databases">
        <title>Sequencing the genomes of 1000 actinobacteria strains.</title>
        <authorList>
            <person name="Klenk H.-P."/>
        </authorList>
    </citation>
    <scope>NUCLEOTIDE SEQUENCE [LARGE SCALE GENOMIC DNA]</scope>
    <source>
        <strain evidence="2 3">DSM 21798</strain>
    </source>
</reference>
<accession>A0A2A9E1T4</accession>
<sequence length="68" mass="7359">MGLFDKGKELFEQNKDKIDEALHSEKAEGMSDQILDKAADGADNLTGGKYSDKIDGARDAADKKLGDE</sequence>
<name>A0A2A9E1T4_9MICO</name>
<evidence type="ECO:0000313" key="2">
    <source>
        <dbReference type="EMBL" id="PFG32150.1"/>
    </source>
</evidence>
<keyword evidence="3" id="KW-1185">Reference proteome</keyword>
<dbReference type="RefSeq" id="WP_098409069.1">
    <property type="nucleotide sequence ID" value="NZ_PDJE01000001.1"/>
</dbReference>
<evidence type="ECO:0000256" key="1">
    <source>
        <dbReference type="SAM" id="MobiDB-lite"/>
    </source>
</evidence>
<proteinExistence type="predicted"/>
<dbReference type="Proteomes" id="UP000221369">
    <property type="component" value="Unassembled WGS sequence"/>
</dbReference>
<protein>
    <submittedName>
        <fullName evidence="2">Antitoxin protein of toxin-antitoxin system</fullName>
    </submittedName>
</protein>
<feature type="region of interest" description="Disordered" evidence="1">
    <location>
        <begin position="41"/>
        <end position="68"/>
    </location>
</feature>
<dbReference type="InterPro" id="IPR028037">
    <property type="entry name" value="Antitoxin_Rv0909/MT0933"/>
</dbReference>
<dbReference type="Pfam" id="PF14013">
    <property type="entry name" value="MT0933_antitox"/>
    <property type="match status" value="1"/>
</dbReference>
<dbReference type="OrthoDB" id="3267972at2"/>
<dbReference type="EMBL" id="PDJE01000001">
    <property type="protein sequence ID" value="PFG32150.1"/>
    <property type="molecule type" value="Genomic_DNA"/>
</dbReference>
<gene>
    <name evidence="2" type="ORF">ATJ78_3134</name>
</gene>
<comment type="caution">
    <text evidence="2">The sequence shown here is derived from an EMBL/GenBank/DDBJ whole genome shotgun (WGS) entry which is preliminary data.</text>
</comment>
<evidence type="ECO:0000313" key="3">
    <source>
        <dbReference type="Proteomes" id="UP000221369"/>
    </source>
</evidence>
<organism evidence="2 3">
    <name type="scientific">Paramicrobacterium agarici</name>
    <dbReference type="NCBI Taxonomy" id="630514"/>
    <lineage>
        <taxon>Bacteria</taxon>
        <taxon>Bacillati</taxon>
        <taxon>Actinomycetota</taxon>
        <taxon>Actinomycetes</taxon>
        <taxon>Micrococcales</taxon>
        <taxon>Microbacteriaceae</taxon>
        <taxon>Paramicrobacterium</taxon>
    </lineage>
</organism>
<dbReference type="AlphaFoldDB" id="A0A2A9E1T4"/>
<feature type="compositionally biased region" description="Basic and acidic residues" evidence="1">
    <location>
        <begin position="50"/>
        <end position="68"/>
    </location>
</feature>